<keyword evidence="5" id="KW-0046">Antibiotic resistance</keyword>
<comment type="catalytic activity">
    <reaction evidence="8">
        <text>kanamycin B + acetyl-CoA = N(6')-acetylkanamycin B + CoA + H(+)</text>
        <dbReference type="Rhea" id="RHEA:16449"/>
        <dbReference type="ChEBI" id="CHEBI:15378"/>
        <dbReference type="ChEBI" id="CHEBI:57287"/>
        <dbReference type="ChEBI" id="CHEBI:57288"/>
        <dbReference type="ChEBI" id="CHEBI:58390"/>
        <dbReference type="ChEBI" id="CHEBI:58549"/>
        <dbReference type="EC" id="2.3.1.82"/>
    </reaction>
</comment>
<proteinExistence type="predicted"/>
<evidence type="ECO:0000313" key="12">
    <source>
        <dbReference type="Proteomes" id="UP000069030"/>
    </source>
</evidence>
<evidence type="ECO:0000256" key="4">
    <source>
        <dbReference type="ARBA" id="ARBA00022679"/>
    </source>
</evidence>
<reference evidence="11 12" key="1">
    <citation type="journal article" date="2016" name="J. Zhejiang Univ. Sci. B">
        <title>Antibiotic resistance mechanisms of Myroides sp.</title>
        <authorList>
            <person name="Hu S."/>
            <person name="Yuan S."/>
            <person name="Qu H."/>
            <person name="Jiang T."/>
            <person name="Zhou Y."/>
            <person name="Wang M."/>
            <person name="Ming D."/>
        </authorList>
    </citation>
    <scope>NUCLEOTIDE SEQUENCE [LARGE SCALE GENOMIC DNA]</scope>
    <source>
        <strain evidence="11 12">PR63039</strain>
    </source>
</reference>
<comment type="subunit">
    <text evidence="1">Homodimer.</text>
</comment>
<dbReference type="NCBIfam" id="NF043067">
    <property type="entry name" value="AAC_6p_group_E"/>
    <property type="match status" value="1"/>
</dbReference>
<dbReference type="AlphaFoldDB" id="A0AAI8C7B6"/>
<dbReference type="InterPro" id="IPR016181">
    <property type="entry name" value="Acyl_CoA_acyltransferase"/>
</dbReference>
<evidence type="ECO:0000256" key="8">
    <source>
        <dbReference type="ARBA" id="ARBA00048923"/>
    </source>
</evidence>
<dbReference type="KEGG" id="mod:AS202_15575"/>
<name>A0AAI8C7B6_9FLAO</name>
<organism evidence="11 12">
    <name type="scientific">Myroides odoratimimus</name>
    <dbReference type="NCBI Taxonomy" id="76832"/>
    <lineage>
        <taxon>Bacteria</taxon>
        <taxon>Pseudomonadati</taxon>
        <taxon>Bacteroidota</taxon>
        <taxon>Flavobacteriia</taxon>
        <taxon>Flavobacteriales</taxon>
        <taxon>Flavobacteriaceae</taxon>
        <taxon>Myroides</taxon>
    </lineage>
</organism>
<dbReference type="EC" id="2.3.1.82" evidence="2"/>
<dbReference type="EMBL" id="CP013690">
    <property type="protein sequence ID" value="ALU27430.1"/>
    <property type="molecule type" value="Genomic_DNA"/>
</dbReference>
<dbReference type="GO" id="GO:0047663">
    <property type="term" value="F:aminoglycoside 6'-N-acetyltransferase activity"/>
    <property type="evidence" value="ECO:0007669"/>
    <property type="project" value="UniProtKB-EC"/>
</dbReference>
<dbReference type="InterPro" id="IPR024170">
    <property type="entry name" value="Aminoglycoside_N6-AcTrfrase"/>
</dbReference>
<evidence type="ECO:0000256" key="1">
    <source>
        <dbReference type="ARBA" id="ARBA00011738"/>
    </source>
</evidence>
<keyword evidence="4" id="KW-0808">Transferase</keyword>
<accession>A0AAI8C7B6</accession>
<evidence type="ECO:0000256" key="5">
    <source>
        <dbReference type="ARBA" id="ARBA00023251"/>
    </source>
</evidence>
<dbReference type="PROSITE" id="PS51186">
    <property type="entry name" value="GNAT"/>
    <property type="match status" value="1"/>
</dbReference>
<dbReference type="Gene3D" id="3.40.630.30">
    <property type="match status" value="1"/>
</dbReference>
<keyword evidence="6" id="KW-0012">Acyltransferase</keyword>
<dbReference type="Pfam" id="PF00583">
    <property type="entry name" value="Acetyltransf_1"/>
    <property type="match status" value="1"/>
</dbReference>
<dbReference type="InterPro" id="IPR000182">
    <property type="entry name" value="GNAT_dom"/>
</dbReference>
<evidence type="ECO:0000256" key="6">
    <source>
        <dbReference type="ARBA" id="ARBA00023315"/>
    </source>
</evidence>
<dbReference type="PANTHER" id="PTHR43072">
    <property type="entry name" value="N-ACETYLTRANSFERASE"/>
    <property type="match status" value="1"/>
</dbReference>
<dbReference type="CDD" id="cd04301">
    <property type="entry name" value="NAT_SF"/>
    <property type="match status" value="1"/>
</dbReference>
<gene>
    <name evidence="10" type="ORF">AS202_15285</name>
    <name evidence="11" type="ORF">AS202_15575</name>
</gene>
<sequence length="144" mass="16654">MIIQMNKETVEIVSKLANKLWSEADYNDLYEDFQEIIDKNDEICLLIYENGIPVGFIHASTRYDYVEGSQGSPVGYIEGIYVEDNHRRKGYSKRLVKEVEKWAKNKGYSELASDCELENEDSIAFHKGVEFAEANRIVCFIKEI</sequence>
<evidence type="ECO:0000256" key="2">
    <source>
        <dbReference type="ARBA" id="ARBA00012888"/>
    </source>
</evidence>
<dbReference type="EMBL" id="CP013690">
    <property type="protein sequence ID" value="ALU27479.1"/>
    <property type="molecule type" value="Genomic_DNA"/>
</dbReference>
<dbReference type="KEGG" id="mod:AS202_15285"/>
<dbReference type="GO" id="GO:0046677">
    <property type="term" value="P:response to antibiotic"/>
    <property type="evidence" value="ECO:0007669"/>
    <property type="project" value="UniProtKB-KW"/>
</dbReference>
<evidence type="ECO:0000259" key="9">
    <source>
        <dbReference type="PROSITE" id="PS51186"/>
    </source>
</evidence>
<evidence type="ECO:0000313" key="10">
    <source>
        <dbReference type="EMBL" id="ALU27430.1"/>
    </source>
</evidence>
<dbReference type="PIRSF" id="PIRSF000452">
    <property type="entry name" value="6-N-acetyltransf"/>
    <property type="match status" value="1"/>
</dbReference>
<dbReference type="RefSeq" id="WP_058699631.1">
    <property type="nucleotide sequence ID" value="NG_242165.1"/>
</dbReference>
<feature type="domain" description="N-acetyltransferase" evidence="9">
    <location>
        <begin position="1"/>
        <end position="144"/>
    </location>
</feature>
<evidence type="ECO:0000256" key="3">
    <source>
        <dbReference type="ARBA" id="ARBA00017677"/>
    </source>
</evidence>
<evidence type="ECO:0000313" key="11">
    <source>
        <dbReference type="EMBL" id="ALU27479.1"/>
    </source>
</evidence>
<protein>
    <recommendedName>
        <fullName evidence="3">Aminoglycoside N(6')-acetyltransferase type 1</fullName>
        <ecNumber evidence="2">2.3.1.82</ecNumber>
    </recommendedName>
    <alternativeName>
        <fullName evidence="7">Aminoglycoside resistance protein</fullName>
    </alternativeName>
</protein>
<dbReference type="SUPFAM" id="SSF55729">
    <property type="entry name" value="Acyl-CoA N-acyltransferases (Nat)"/>
    <property type="match status" value="1"/>
</dbReference>
<evidence type="ECO:0000256" key="7">
    <source>
        <dbReference type="ARBA" id="ARBA00029660"/>
    </source>
</evidence>
<dbReference type="Proteomes" id="UP000069030">
    <property type="component" value="Chromosome"/>
</dbReference>